<sequence length="439" mass="47189">MTDQLLRPTGSVAPDALAHVRDDFPILERTVRDGKPLVYLDSGATSQRPIPVIDAEQEYVTGHNAAVHRGAHQLAEEATDRYEGAREKIARFIGAGRVEEVVFTKNATEAINLIAYGMGNAGYLNGTEPTLTGAGRFRLGPGDEVVVTEMEHHANLVPWQELCRRTGATLRWFGVTDDFRLDLSDLDEIITPRTKVVAFTHQSNVLGTINPVQVLVAAARRVGAITVLDACQSVPHQSVDVAALGVDFAAFSGHKMLGPSGIGVLYGRYELLADLPPFLTGGSMIEQVFMDRSTYAAPPARFEAGVPMTSQAIGLGAAVDYLSDLGMDVVAGHEAEITGYALQELGAMPGVRIIGPADLVDRGSAVSFLVDGIHAHDIGQILDDEGVQVRVGHHCAWPLHRRYKIAATVRASFYLYNTLDEVDALVAAVKSGQRFFGVG</sequence>
<protein>
    <recommendedName>
        <fullName evidence="3 8">Cysteine desulfurase</fullName>
        <ecNumber evidence="3 8">2.8.1.7</ecNumber>
    </recommendedName>
</protein>
<reference evidence="10 11" key="1">
    <citation type="submission" date="2019-05" db="EMBL/GenBank/DDBJ databases">
        <title>Nakamurella sp. N5BH11, whole genome shotgun sequence.</title>
        <authorList>
            <person name="Tuo L."/>
        </authorList>
    </citation>
    <scope>NUCLEOTIDE SEQUENCE [LARGE SCALE GENOMIC DNA]</scope>
    <source>
        <strain evidence="10 11">N5BH11</strain>
    </source>
</reference>
<dbReference type="PANTHER" id="PTHR43586">
    <property type="entry name" value="CYSTEINE DESULFURASE"/>
    <property type="match status" value="1"/>
</dbReference>
<dbReference type="InterPro" id="IPR020578">
    <property type="entry name" value="Aminotrans_V_PyrdxlP_BS"/>
</dbReference>
<dbReference type="GO" id="GO:0031071">
    <property type="term" value="F:cysteine desulfurase activity"/>
    <property type="evidence" value="ECO:0007669"/>
    <property type="project" value="UniProtKB-UniRule"/>
</dbReference>
<dbReference type="GO" id="GO:0006534">
    <property type="term" value="P:cysteine metabolic process"/>
    <property type="evidence" value="ECO:0007669"/>
    <property type="project" value="UniProtKB-UniRule"/>
</dbReference>
<evidence type="ECO:0000256" key="5">
    <source>
        <dbReference type="ARBA" id="ARBA00022898"/>
    </source>
</evidence>
<keyword evidence="5 8" id="KW-0663">Pyridoxal phosphate</keyword>
<dbReference type="InterPro" id="IPR015424">
    <property type="entry name" value="PyrdxlP-dep_Trfase"/>
</dbReference>
<dbReference type="GO" id="GO:0030170">
    <property type="term" value="F:pyridoxal phosphate binding"/>
    <property type="evidence" value="ECO:0007669"/>
    <property type="project" value="UniProtKB-UniRule"/>
</dbReference>
<evidence type="ECO:0000256" key="6">
    <source>
        <dbReference type="ARBA" id="ARBA00050776"/>
    </source>
</evidence>
<dbReference type="SUPFAM" id="SSF53383">
    <property type="entry name" value="PLP-dependent transferases"/>
    <property type="match status" value="1"/>
</dbReference>
<dbReference type="PANTHER" id="PTHR43586:SF8">
    <property type="entry name" value="CYSTEINE DESULFURASE 1, CHLOROPLASTIC"/>
    <property type="match status" value="1"/>
</dbReference>
<comment type="function">
    <text evidence="8">Catalyzes the removal of elemental sulfur and selenium atoms from L-cysteine, L-cystine, L-selenocysteine, and L-selenocystine to produce L-alanine.</text>
</comment>
<evidence type="ECO:0000256" key="7">
    <source>
        <dbReference type="RuleBase" id="RU004504"/>
    </source>
</evidence>
<name>A0A4U6QJS3_9ACTN</name>
<gene>
    <name evidence="10" type="ORF">FDO65_03115</name>
</gene>
<evidence type="ECO:0000313" key="11">
    <source>
        <dbReference type="Proteomes" id="UP000306985"/>
    </source>
</evidence>
<dbReference type="Gene3D" id="3.90.1150.10">
    <property type="entry name" value="Aspartate Aminotransferase, domain 1"/>
    <property type="match status" value="1"/>
</dbReference>
<dbReference type="EMBL" id="SZZH01000001">
    <property type="protein sequence ID" value="TKV60693.1"/>
    <property type="molecule type" value="Genomic_DNA"/>
</dbReference>
<dbReference type="AlphaFoldDB" id="A0A4U6QJS3"/>
<accession>A0A4U6QJS3</accession>
<dbReference type="InterPro" id="IPR010970">
    <property type="entry name" value="Cys_dSase_SufS"/>
</dbReference>
<comment type="catalytic activity">
    <reaction evidence="6 8">
        <text>(sulfur carrier)-H + L-cysteine = (sulfur carrier)-SH + L-alanine</text>
        <dbReference type="Rhea" id="RHEA:43892"/>
        <dbReference type="Rhea" id="RHEA-COMP:14737"/>
        <dbReference type="Rhea" id="RHEA-COMP:14739"/>
        <dbReference type="ChEBI" id="CHEBI:29917"/>
        <dbReference type="ChEBI" id="CHEBI:35235"/>
        <dbReference type="ChEBI" id="CHEBI:57972"/>
        <dbReference type="ChEBI" id="CHEBI:64428"/>
        <dbReference type="EC" id="2.8.1.7"/>
    </reaction>
</comment>
<evidence type="ECO:0000259" key="9">
    <source>
        <dbReference type="Pfam" id="PF00266"/>
    </source>
</evidence>
<dbReference type="EC" id="2.8.1.7" evidence="3 8"/>
<comment type="caution">
    <text evidence="10">The sequence shown here is derived from an EMBL/GenBank/DDBJ whole genome shotgun (WGS) entry which is preliminary data.</text>
</comment>
<evidence type="ECO:0000256" key="1">
    <source>
        <dbReference type="ARBA" id="ARBA00001933"/>
    </source>
</evidence>
<dbReference type="Proteomes" id="UP000306985">
    <property type="component" value="Unassembled WGS sequence"/>
</dbReference>
<comment type="similarity">
    <text evidence="2 8">Belongs to the class-V pyridoxal-phosphate-dependent aminotransferase family. Csd subfamily.</text>
</comment>
<comment type="cofactor">
    <cofactor evidence="1 7">
        <name>pyridoxal 5'-phosphate</name>
        <dbReference type="ChEBI" id="CHEBI:597326"/>
    </cofactor>
</comment>
<dbReference type="RefSeq" id="WP_137447996.1">
    <property type="nucleotide sequence ID" value="NZ_SZZH01000001.1"/>
</dbReference>
<keyword evidence="11" id="KW-1185">Reference proteome</keyword>
<dbReference type="InterPro" id="IPR015421">
    <property type="entry name" value="PyrdxlP-dep_Trfase_major"/>
</dbReference>
<evidence type="ECO:0000256" key="3">
    <source>
        <dbReference type="ARBA" id="ARBA00012239"/>
    </source>
</evidence>
<dbReference type="CDD" id="cd06453">
    <property type="entry name" value="SufS_like"/>
    <property type="match status" value="1"/>
</dbReference>
<evidence type="ECO:0000256" key="8">
    <source>
        <dbReference type="RuleBase" id="RU004506"/>
    </source>
</evidence>
<organism evidence="10 11">
    <name type="scientific">Nakamurella flava</name>
    <dbReference type="NCBI Taxonomy" id="2576308"/>
    <lineage>
        <taxon>Bacteria</taxon>
        <taxon>Bacillati</taxon>
        <taxon>Actinomycetota</taxon>
        <taxon>Actinomycetes</taxon>
        <taxon>Nakamurellales</taxon>
        <taxon>Nakamurellaceae</taxon>
        <taxon>Nakamurella</taxon>
    </lineage>
</organism>
<proteinExistence type="inferred from homology"/>
<evidence type="ECO:0000256" key="2">
    <source>
        <dbReference type="ARBA" id="ARBA00010447"/>
    </source>
</evidence>
<evidence type="ECO:0000313" key="10">
    <source>
        <dbReference type="EMBL" id="TKV60693.1"/>
    </source>
</evidence>
<dbReference type="NCBIfam" id="TIGR01979">
    <property type="entry name" value="sufS"/>
    <property type="match status" value="1"/>
</dbReference>
<dbReference type="Gene3D" id="3.40.640.10">
    <property type="entry name" value="Type I PLP-dependent aspartate aminotransferase-like (Major domain)"/>
    <property type="match status" value="1"/>
</dbReference>
<dbReference type="InterPro" id="IPR000192">
    <property type="entry name" value="Aminotrans_V_dom"/>
</dbReference>
<dbReference type="InterPro" id="IPR015422">
    <property type="entry name" value="PyrdxlP-dep_Trfase_small"/>
</dbReference>
<dbReference type="PROSITE" id="PS00595">
    <property type="entry name" value="AA_TRANSFER_CLASS_5"/>
    <property type="match status" value="1"/>
</dbReference>
<dbReference type="OrthoDB" id="9804366at2"/>
<evidence type="ECO:0000256" key="4">
    <source>
        <dbReference type="ARBA" id="ARBA00022679"/>
    </source>
</evidence>
<feature type="domain" description="Aminotransferase class V" evidence="9">
    <location>
        <begin position="38"/>
        <end position="425"/>
    </location>
</feature>
<dbReference type="Pfam" id="PF00266">
    <property type="entry name" value="Aminotran_5"/>
    <property type="match status" value="1"/>
</dbReference>
<keyword evidence="4 8" id="KW-0808">Transferase</keyword>